<feature type="transmembrane region" description="Helical" evidence="1">
    <location>
        <begin position="6"/>
        <end position="34"/>
    </location>
</feature>
<dbReference type="Proteomes" id="UP001303946">
    <property type="component" value="Chromosome"/>
</dbReference>
<evidence type="ECO:0000256" key="1">
    <source>
        <dbReference type="SAM" id="Phobius"/>
    </source>
</evidence>
<proteinExistence type="predicted"/>
<reference evidence="2 3" key="1">
    <citation type="submission" date="2023-10" db="EMBL/GenBank/DDBJ databases">
        <title>Bacteria for the degradation of biodegradable plastic PBAT(Polybutylene adipate terephthalate).</title>
        <authorList>
            <person name="Weon H.-Y."/>
            <person name="Yeon J."/>
        </authorList>
    </citation>
    <scope>NUCLEOTIDE SEQUENCE [LARGE SCALE GENOMIC DNA]</scope>
    <source>
        <strain evidence="2 3">SBD 7-3</strain>
    </source>
</reference>
<dbReference type="InterPro" id="IPR021218">
    <property type="entry name" value="DUF2784"/>
</dbReference>
<name>A0ABZ0CXX2_9BURK</name>
<dbReference type="EMBL" id="CP136336">
    <property type="protein sequence ID" value="WOB07875.1"/>
    <property type="molecule type" value="Genomic_DNA"/>
</dbReference>
<feature type="transmembrane region" description="Helical" evidence="1">
    <location>
        <begin position="107"/>
        <end position="127"/>
    </location>
</feature>
<keyword evidence="3" id="KW-1185">Reference proteome</keyword>
<keyword evidence="1" id="KW-0472">Membrane</keyword>
<dbReference type="RefSeq" id="WP_316700534.1">
    <property type="nucleotide sequence ID" value="NZ_CP136336.1"/>
</dbReference>
<feature type="transmembrane region" description="Helical" evidence="1">
    <location>
        <begin position="46"/>
        <end position="67"/>
    </location>
</feature>
<sequence length="135" mass="15413">MPDPQIYQLLADAVLVLHVSLVLFVVGGLVLVVVGNLRSWPWVNAWWFRLAHLLTIGVVVAEAWWGVVCPLTTLEMWLRSQARDSTYAGNFIEHWLQALLFWQAPPWVFTVAYTLFGLAVAAAWWRFPPRRRSGA</sequence>
<keyword evidence="1" id="KW-0812">Transmembrane</keyword>
<evidence type="ECO:0000313" key="2">
    <source>
        <dbReference type="EMBL" id="WOB07875.1"/>
    </source>
</evidence>
<accession>A0ABZ0CXX2</accession>
<gene>
    <name evidence="2" type="ORF">RXV79_23580</name>
</gene>
<dbReference type="Pfam" id="PF10861">
    <property type="entry name" value="DUF2784"/>
    <property type="match status" value="1"/>
</dbReference>
<protein>
    <submittedName>
        <fullName evidence="2">DUF2784 domain-containing protein</fullName>
    </submittedName>
</protein>
<keyword evidence="1" id="KW-1133">Transmembrane helix</keyword>
<organism evidence="2 3">
    <name type="scientific">Piscinibacter gummiphilus</name>
    <dbReference type="NCBI Taxonomy" id="946333"/>
    <lineage>
        <taxon>Bacteria</taxon>
        <taxon>Pseudomonadati</taxon>
        <taxon>Pseudomonadota</taxon>
        <taxon>Betaproteobacteria</taxon>
        <taxon>Burkholderiales</taxon>
        <taxon>Sphaerotilaceae</taxon>
        <taxon>Piscinibacter</taxon>
    </lineage>
</organism>
<evidence type="ECO:0000313" key="3">
    <source>
        <dbReference type="Proteomes" id="UP001303946"/>
    </source>
</evidence>